<feature type="chain" id="PRO_5032816186" evidence="1">
    <location>
        <begin position="18"/>
        <end position="172"/>
    </location>
</feature>
<name>A0A834IKT9_RHYFE</name>
<evidence type="ECO:0000313" key="2">
    <source>
        <dbReference type="EMBL" id="KAF7281196.1"/>
    </source>
</evidence>
<evidence type="ECO:0000313" key="3">
    <source>
        <dbReference type="Proteomes" id="UP000625711"/>
    </source>
</evidence>
<organism evidence="2 3">
    <name type="scientific">Rhynchophorus ferrugineus</name>
    <name type="common">Red palm weevil</name>
    <name type="synonym">Curculio ferrugineus</name>
    <dbReference type="NCBI Taxonomy" id="354439"/>
    <lineage>
        <taxon>Eukaryota</taxon>
        <taxon>Metazoa</taxon>
        <taxon>Ecdysozoa</taxon>
        <taxon>Arthropoda</taxon>
        <taxon>Hexapoda</taxon>
        <taxon>Insecta</taxon>
        <taxon>Pterygota</taxon>
        <taxon>Neoptera</taxon>
        <taxon>Endopterygota</taxon>
        <taxon>Coleoptera</taxon>
        <taxon>Polyphaga</taxon>
        <taxon>Cucujiformia</taxon>
        <taxon>Curculionidae</taxon>
        <taxon>Dryophthorinae</taxon>
        <taxon>Rhynchophorus</taxon>
    </lineage>
</organism>
<protein>
    <submittedName>
        <fullName evidence="2">Uncharacterized protein</fullName>
    </submittedName>
</protein>
<proteinExistence type="predicted"/>
<evidence type="ECO:0000256" key="1">
    <source>
        <dbReference type="SAM" id="SignalP"/>
    </source>
</evidence>
<dbReference type="AlphaFoldDB" id="A0A834IKT9"/>
<sequence>MYRVIVPLCFVFVAVIAKPADPGYGVVLSAPQYSATPNIAPSYIEPGSYQVNVVENPPVPVMPIAAPAPIPAQAPAGYGYRPHYTPEERALKDAYNRYLDKKIAHKKGVIAGIIGKAIEKTIDLKALLTKTTVDFVTKVAVGTAANLAKSGVQATVHKVTQKYSPEYAYKKY</sequence>
<accession>A0A834IKT9</accession>
<reference evidence="2" key="1">
    <citation type="submission" date="2020-08" db="EMBL/GenBank/DDBJ databases">
        <title>Genome sequencing and assembly of the red palm weevil Rhynchophorus ferrugineus.</title>
        <authorList>
            <person name="Dias G.B."/>
            <person name="Bergman C.M."/>
            <person name="Manee M."/>
        </authorList>
    </citation>
    <scope>NUCLEOTIDE SEQUENCE</scope>
    <source>
        <strain evidence="2">AA-2017</strain>
        <tissue evidence="2">Whole larva</tissue>
    </source>
</reference>
<dbReference type="OrthoDB" id="6781774at2759"/>
<dbReference type="Proteomes" id="UP000625711">
    <property type="component" value="Unassembled WGS sequence"/>
</dbReference>
<dbReference type="EMBL" id="JAACXV010000251">
    <property type="protein sequence ID" value="KAF7281196.1"/>
    <property type="molecule type" value="Genomic_DNA"/>
</dbReference>
<keyword evidence="3" id="KW-1185">Reference proteome</keyword>
<keyword evidence="1" id="KW-0732">Signal</keyword>
<comment type="caution">
    <text evidence="2">The sequence shown here is derived from an EMBL/GenBank/DDBJ whole genome shotgun (WGS) entry which is preliminary data.</text>
</comment>
<gene>
    <name evidence="2" type="ORF">GWI33_004987</name>
</gene>
<feature type="signal peptide" evidence="1">
    <location>
        <begin position="1"/>
        <end position="17"/>
    </location>
</feature>